<dbReference type="SUPFAM" id="SSF57850">
    <property type="entry name" value="RING/U-box"/>
    <property type="match status" value="1"/>
</dbReference>
<dbReference type="GO" id="GO:0005737">
    <property type="term" value="C:cytoplasm"/>
    <property type="evidence" value="ECO:0007669"/>
    <property type="project" value="TreeGrafter"/>
</dbReference>
<dbReference type="Gene3D" id="3.30.40.10">
    <property type="entry name" value="Zinc/RING finger domain, C3HC4 (zinc finger)"/>
    <property type="match status" value="1"/>
</dbReference>
<dbReference type="GO" id="GO:0008270">
    <property type="term" value="F:zinc ion binding"/>
    <property type="evidence" value="ECO:0007669"/>
    <property type="project" value="UniProtKB-KW"/>
</dbReference>
<dbReference type="InterPro" id="IPR013083">
    <property type="entry name" value="Znf_RING/FYVE/PHD"/>
</dbReference>
<keyword evidence="2" id="KW-0862">Zinc</keyword>
<evidence type="ECO:0000259" key="6">
    <source>
        <dbReference type="PROSITE" id="PS50089"/>
    </source>
</evidence>
<reference evidence="7" key="1">
    <citation type="submission" date="2020-11" db="EMBL/GenBank/DDBJ databases">
        <authorList>
            <person name="Tran Van P."/>
        </authorList>
    </citation>
    <scope>NUCLEOTIDE SEQUENCE</scope>
</reference>
<dbReference type="AlphaFoldDB" id="A0A7R9AW17"/>
<accession>A0A7R9AW17</accession>
<evidence type="ECO:0000256" key="5">
    <source>
        <dbReference type="SAM" id="Phobius"/>
    </source>
</evidence>
<keyword evidence="1 3" id="KW-0479">Metal-binding</keyword>
<evidence type="ECO:0000256" key="3">
    <source>
        <dbReference type="PROSITE-ProRule" id="PRU00175"/>
    </source>
</evidence>
<protein>
    <recommendedName>
        <fullName evidence="6">RING-type domain-containing protein</fullName>
    </recommendedName>
</protein>
<dbReference type="Pfam" id="PF13639">
    <property type="entry name" value="zf-RING_2"/>
    <property type="match status" value="1"/>
</dbReference>
<proteinExistence type="predicted"/>
<dbReference type="PROSITE" id="PS50089">
    <property type="entry name" value="ZF_RING_2"/>
    <property type="match status" value="1"/>
</dbReference>
<dbReference type="InterPro" id="IPR051826">
    <property type="entry name" value="E3_ubiquitin-ligase_domain"/>
</dbReference>
<dbReference type="EMBL" id="OC002323">
    <property type="protein sequence ID" value="CAD7261652.1"/>
    <property type="molecule type" value="Genomic_DNA"/>
</dbReference>
<gene>
    <name evidence="7" type="ORF">TSIB3V08_LOCUS5782</name>
</gene>
<keyword evidence="5" id="KW-1133">Transmembrane helix</keyword>
<evidence type="ECO:0000313" key="7">
    <source>
        <dbReference type="EMBL" id="CAD7261652.1"/>
    </source>
</evidence>
<dbReference type="InterPro" id="IPR001841">
    <property type="entry name" value="Znf_RING"/>
</dbReference>
<dbReference type="PANTHER" id="PTHR22765:SF416">
    <property type="entry name" value="E3 UBIQUITIN-PROTEIN LIGASE GODZILLA"/>
    <property type="match status" value="1"/>
</dbReference>
<evidence type="ECO:0000256" key="2">
    <source>
        <dbReference type="ARBA" id="ARBA00022833"/>
    </source>
</evidence>
<dbReference type="GO" id="GO:0006511">
    <property type="term" value="P:ubiquitin-dependent protein catabolic process"/>
    <property type="evidence" value="ECO:0007669"/>
    <property type="project" value="TreeGrafter"/>
</dbReference>
<feature type="compositionally biased region" description="Basic residues" evidence="4">
    <location>
        <begin position="64"/>
        <end position="74"/>
    </location>
</feature>
<keyword evidence="1 3" id="KW-0863">Zinc-finger</keyword>
<dbReference type="GO" id="GO:0061630">
    <property type="term" value="F:ubiquitin protein ligase activity"/>
    <property type="evidence" value="ECO:0007669"/>
    <property type="project" value="TreeGrafter"/>
</dbReference>
<feature type="transmembrane region" description="Helical" evidence="5">
    <location>
        <begin position="6"/>
        <end position="25"/>
    </location>
</feature>
<feature type="domain" description="RING-type" evidence="6">
    <location>
        <begin position="84"/>
        <end position="113"/>
    </location>
</feature>
<name>A0A7R9AW17_TIMSH</name>
<evidence type="ECO:0000256" key="4">
    <source>
        <dbReference type="SAM" id="MobiDB-lite"/>
    </source>
</evidence>
<dbReference type="PANTHER" id="PTHR22765">
    <property type="entry name" value="RING FINGER AND PROTEASE ASSOCIATED DOMAIN-CONTAINING"/>
    <property type="match status" value="1"/>
</dbReference>
<keyword evidence="5" id="KW-0812">Transmembrane</keyword>
<feature type="region of interest" description="Disordered" evidence="4">
    <location>
        <begin position="34"/>
        <end position="76"/>
    </location>
</feature>
<sequence length="160" mass="18032">MPYQGLAFAIFMGVGIATAAILYFLDRQPEAPFSRTGWSNRQRCPPLEPTSGTQEENRQDRSRPSRLRARKRNQKTSSQNVYSCTICQDTLNNMGFRILPCAHSFHGSCIDRWFEVFPAQPGSHHPAFLPAHCLGYKIHNCNLLSETAEVGESEFRISVG</sequence>
<evidence type="ECO:0000256" key="1">
    <source>
        <dbReference type="ARBA" id="ARBA00022771"/>
    </source>
</evidence>
<keyword evidence="5" id="KW-0472">Membrane</keyword>
<organism evidence="7">
    <name type="scientific">Timema shepardi</name>
    <name type="common">Walking stick</name>
    <dbReference type="NCBI Taxonomy" id="629360"/>
    <lineage>
        <taxon>Eukaryota</taxon>
        <taxon>Metazoa</taxon>
        <taxon>Ecdysozoa</taxon>
        <taxon>Arthropoda</taxon>
        <taxon>Hexapoda</taxon>
        <taxon>Insecta</taxon>
        <taxon>Pterygota</taxon>
        <taxon>Neoptera</taxon>
        <taxon>Polyneoptera</taxon>
        <taxon>Phasmatodea</taxon>
        <taxon>Timematodea</taxon>
        <taxon>Timematoidea</taxon>
        <taxon>Timematidae</taxon>
        <taxon>Timema</taxon>
    </lineage>
</organism>